<organism evidence="2 3">
    <name type="scientific">Phaeoacremonium minimum (strain UCR-PA7)</name>
    <name type="common">Esca disease fungus</name>
    <name type="synonym">Togninia minima</name>
    <dbReference type="NCBI Taxonomy" id="1286976"/>
    <lineage>
        <taxon>Eukaryota</taxon>
        <taxon>Fungi</taxon>
        <taxon>Dikarya</taxon>
        <taxon>Ascomycota</taxon>
        <taxon>Pezizomycotina</taxon>
        <taxon>Sordariomycetes</taxon>
        <taxon>Sordariomycetidae</taxon>
        <taxon>Togniniales</taxon>
        <taxon>Togniniaceae</taxon>
        <taxon>Phaeoacremonium</taxon>
    </lineage>
</organism>
<evidence type="ECO:0000256" key="1">
    <source>
        <dbReference type="SAM" id="MobiDB-lite"/>
    </source>
</evidence>
<dbReference type="RefSeq" id="XP_007912681.1">
    <property type="nucleotide sequence ID" value="XM_007914490.1"/>
</dbReference>
<proteinExistence type="predicted"/>
<feature type="region of interest" description="Disordered" evidence="1">
    <location>
        <begin position="39"/>
        <end position="72"/>
    </location>
</feature>
<evidence type="ECO:0000313" key="2">
    <source>
        <dbReference type="EMBL" id="EOO02550.1"/>
    </source>
</evidence>
<sequence length="72" mass="7582">MAVYTSDGTIQEAIRRGGIPSNGITIGVDKNGFIKLEGIPGEKKSEQASSAGLIDGGDDEDEEDDDIEVIDE</sequence>
<name>R8BTE8_PHAM7</name>
<dbReference type="Proteomes" id="UP000014074">
    <property type="component" value="Unassembled WGS sequence"/>
</dbReference>
<dbReference type="EMBL" id="KB932913">
    <property type="protein sequence ID" value="EOO02550.1"/>
    <property type="molecule type" value="Genomic_DNA"/>
</dbReference>
<reference evidence="3" key="1">
    <citation type="journal article" date="2013" name="Genome Announc.">
        <title>Draft genome sequence of the ascomycete Phaeoacremonium aleophilum strain UCR-PA7, a causal agent of the esca disease complex in grapevines.</title>
        <authorList>
            <person name="Blanco-Ulate B."/>
            <person name="Rolshausen P."/>
            <person name="Cantu D."/>
        </authorList>
    </citation>
    <scope>NUCLEOTIDE SEQUENCE [LARGE SCALE GENOMIC DNA]</scope>
    <source>
        <strain evidence="3">UCR-PA7</strain>
    </source>
</reference>
<dbReference type="KEGG" id="tmn:UCRPA7_1911"/>
<protein>
    <submittedName>
        <fullName evidence="2">Uncharacterized protein</fullName>
    </submittedName>
</protein>
<gene>
    <name evidence="2" type="ORF">UCRPA7_1911</name>
</gene>
<feature type="compositionally biased region" description="Acidic residues" evidence="1">
    <location>
        <begin position="56"/>
        <end position="72"/>
    </location>
</feature>
<keyword evidence="3" id="KW-1185">Reference proteome</keyword>
<dbReference type="GeneID" id="19322110"/>
<dbReference type="HOGENOM" id="CLU_2723990_0_0_1"/>
<dbReference type="AlphaFoldDB" id="R8BTE8"/>
<evidence type="ECO:0000313" key="3">
    <source>
        <dbReference type="Proteomes" id="UP000014074"/>
    </source>
</evidence>
<accession>R8BTE8</accession>